<accession>Q583Q4</accession>
<dbReference type="EMBL" id="CP000069">
    <property type="protein sequence ID" value="AAZ11842.1"/>
    <property type="molecule type" value="Genomic_DNA"/>
</dbReference>
<dbReference type="PaxDb" id="5691-AAZ11842"/>
<dbReference type="GeneID" id="3657915"/>
<feature type="region of interest" description="Disordered" evidence="1">
    <location>
        <begin position="237"/>
        <end position="273"/>
    </location>
</feature>
<feature type="compositionally biased region" description="Polar residues" evidence="1">
    <location>
        <begin position="16"/>
        <end position="27"/>
    </location>
</feature>
<feature type="compositionally biased region" description="Polar residues" evidence="1">
    <location>
        <begin position="237"/>
        <end position="248"/>
    </location>
</feature>
<feature type="region of interest" description="Disordered" evidence="1">
    <location>
        <begin position="1"/>
        <end position="45"/>
    </location>
</feature>
<dbReference type="KEGG" id="tbr:Tb927.6.2800"/>
<dbReference type="GO" id="GO:0005634">
    <property type="term" value="C:nucleus"/>
    <property type="evidence" value="ECO:0000314"/>
    <property type="project" value="GeneDB"/>
</dbReference>
<organism evidence="2 4">
    <name type="scientific">Trypanosoma brucei brucei (strain 927/4 GUTat10.1)</name>
    <dbReference type="NCBI Taxonomy" id="185431"/>
    <lineage>
        <taxon>Eukaryota</taxon>
        <taxon>Discoba</taxon>
        <taxon>Euglenozoa</taxon>
        <taxon>Kinetoplastea</taxon>
        <taxon>Metakinetoplastina</taxon>
        <taxon>Trypanosomatida</taxon>
        <taxon>Trypanosomatidae</taxon>
        <taxon>Trypanosoma</taxon>
    </lineage>
</organism>
<evidence type="ECO:0000313" key="2">
    <source>
        <dbReference type="EMBL" id="AAX80983.1"/>
    </source>
</evidence>
<feature type="compositionally biased region" description="Basic and acidic residues" evidence="1">
    <location>
        <begin position="249"/>
        <end position="259"/>
    </location>
</feature>
<reference evidence="3 4" key="3">
    <citation type="journal article" date="2005" name="Science">
        <title>The genome of the African trypanosome Trypanosoma brucei.</title>
        <authorList>
            <person name="Berriman M."/>
            <person name="Ghedin E."/>
            <person name="Hertz-Fowler C."/>
            <person name="Blandin G."/>
            <person name="Renauld H."/>
            <person name="Bartholomeu D.C."/>
            <person name="Lennard N.J."/>
            <person name="Caler E."/>
            <person name="Hamlin N.E."/>
            <person name="Haas B."/>
            <person name="Bohme U."/>
            <person name="Hannick L."/>
            <person name="Aslett M.A."/>
            <person name="Shallom J."/>
            <person name="Marcello L."/>
            <person name="Hou L."/>
            <person name="Wickstead B."/>
            <person name="Alsmark U.C."/>
            <person name="Arrowsmith C."/>
            <person name="Atkin R.J."/>
            <person name="Barron A.J."/>
            <person name="Bringaud F."/>
            <person name="Brooks K."/>
            <person name="Carrington M."/>
            <person name="Cherevach I."/>
            <person name="Chillingworth T.J."/>
            <person name="Churcher C."/>
            <person name="Clark L.N."/>
            <person name="Corton C.H."/>
            <person name="Cronin A."/>
            <person name="Davies R.M."/>
            <person name="Doggett J."/>
            <person name="Djikeng A."/>
            <person name="Feldblyum T."/>
            <person name="Field M.C."/>
            <person name="Fraser A."/>
            <person name="Goodhead I."/>
            <person name="Hance Z."/>
            <person name="Harper D."/>
            <person name="Harris B.R."/>
            <person name="Hauser H."/>
            <person name="Hostetler J."/>
            <person name="Ivens A."/>
            <person name="Jagels K."/>
            <person name="Johnson D."/>
            <person name="Johnson J."/>
            <person name="Jones K."/>
            <person name="Kerhornou A.X."/>
            <person name="Koo H."/>
            <person name="Larke N."/>
            <person name="Landfear S."/>
            <person name="Larkin C."/>
            <person name="Leech V."/>
            <person name="Line A."/>
            <person name="Lord A."/>
            <person name="Macleod A."/>
            <person name="Mooney P.J."/>
            <person name="Moule S."/>
            <person name="Martin D.M."/>
            <person name="Morgan G.W."/>
            <person name="Mungall K."/>
            <person name="Norbertczak H."/>
            <person name="Ormond D."/>
            <person name="Pai G."/>
            <person name="Peacock C.S."/>
            <person name="Peterson J."/>
            <person name="Quail M.A."/>
            <person name="Rabbinowitsch E."/>
            <person name="Rajandream M.A."/>
            <person name="Reitter C."/>
            <person name="Salzberg S.L."/>
            <person name="Sanders M."/>
            <person name="Schobel S."/>
            <person name="Sharp S."/>
            <person name="Simmonds M."/>
            <person name="Simpson A.J."/>
            <person name="Tallon L."/>
            <person name="Turner C.M."/>
            <person name="Tait A."/>
            <person name="Tivey A.R."/>
            <person name="Van Aken S."/>
            <person name="Walker D."/>
            <person name="Wanless D."/>
            <person name="Wang S."/>
            <person name="White B."/>
            <person name="White O."/>
            <person name="Whitehead S."/>
            <person name="Woodward J."/>
            <person name="Wortman J."/>
            <person name="Adams M.D."/>
            <person name="Embley T.M."/>
            <person name="Gull K."/>
            <person name="Ullu E."/>
            <person name="Barry J.D."/>
            <person name="Fairlamb A.H."/>
            <person name="Opperdoes F."/>
            <person name="Barrell B.G."/>
            <person name="Donelson J.E."/>
            <person name="Hall N."/>
            <person name="Fraser C.M."/>
            <person name="Melville S.E."/>
            <person name="El-Sayed N.M."/>
        </authorList>
    </citation>
    <scope>NUCLEOTIDE SEQUENCE [LARGE SCALE GENOMIC DNA]</scope>
    <source>
        <strain evidence="3 4">927/4 GUTat10.1</strain>
    </source>
</reference>
<evidence type="ECO:0000256" key="1">
    <source>
        <dbReference type="SAM" id="MobiDB-lite"/>
    </source>
</evidence>
<dbReference type="RefSeq" id="XP_845401.1">
    <property type="nucleotide sequence ID" value="XM_840308.1"/>
</dbReference>
<protein>
    <submittedName>
        <fullName evidence="2">Uncharacterized protein</fullName>
    </submittedName>
</protein>
<reference evidence="3" key="2">
    <citation type="journal article" date="2005" name="Science">
        <title>Comparative genomics of trypanosomatid parasitic protozoa.</title>
        <authorList>
            <person name="El-Sayed N.M."/>
            <person name="Myler P.J."/>
            <person name="Blandin G."/>
            <person name="Berriman M."/>
            <person name="Crabtree J."/>
            <person name="Aggarwal G."/>
            <person name="Caler E."/>
            <person name="Renauld H."/>
            <person name="Worthey E.A."/>
            <person name="Hertz-Fowler C."/>
            <person name="Ghedin E."/>
            <person name="Peacock C."/>
            <person name="Bartholomeu D.C."/>
            <person name="Haas B.J."/>
            <person name="Tran A.N."/>
            <person name="Wortman J.R."/>
            <person name="Alsmark U.C."/>
            <person name="Angiuoli S."/>
            <person name="Anupama A."/>
            <person name="Badger J."/>
            <person name="Bringaud F."/>
            <person name="Cadag E."/>
            <person name="Carlton J.M."/>
            <person name="Cerqueira G.C."/>
            <person name="Creasy T."/>
            <person name="Delcher A.L."/>
            <person name="Djikeng A."/>
            <person name="Embley T.M."/>
            <person name="Hauser C."/>
            <person name="Ivens A.C."/>
            <person name="Kummerfeld S.K."/>
            <person name="Pereira-Leal J.B."/>
            <person name="Nilsson D."/>
            <person name="Peterson J."/>
            <person name="Salzberg S.L."/>
            <person name="Shallom J."/>
            <person name="Silva J.C."/>
            <person name="Sundaram J."/>
            <person name="Westenberger S."/>
            <person name="White O."/>
            <person name="Melville S.E."/>
            <person name="Donelson J.E."/>
            <person name="Andersson B."/>
            <person name="Stuart K.D."/>
            <person name="Hall N."/>
        </authorList>
    </citation>
    <scope>NUCLEOTIDE SEQUENCE</scope>
    <source>
        <strain evidence="3">927/4 GUTat10.1</strain>
    </source>
</reference>
<keyword evidence="4" id="KW-1185">Reference proteome</keyword>
<feature type="compositionally biased region" description="Basic and acidic residues" evidence="1">
    <location>
        <begin position="31"/>
        <end position="43"/>
    </location>
</feature>
<feature type="compositionally biased region" description="Polar residues" evidence="1">
    <location>
        <begin position="264"/>
        <end position="273"/>
    </location>
</feature>
<dbReference type="Proteomes" id="UP000008524">
    <property type="component" value="Chromosome 6"/>
</dbReference>
<dbReference type="OrthoDB" id="265892at2759"/>
<reference evidence="3" key="5">
    <citation type="submission" date="2005-04" db="EMBL/GenBank/DDBJ databases">
        <title>Sequencing, closure, and annotation of Trypanosoma brucei chromosomes 2 through 8.</title>
        <authorList>
            <person name="Ghedin E."/>
            <person name="Blandin G."/>
            <person name="Bartholomeu D."/>
            <person name="Caler E."/>
            <person name="Haas B."/>
            <person name="Hannick L."/>
            <person name="Shallom J."/>
            <person name="Hou L."/>
            <person name="Djikeng A."/>
            <person name="Feldblyum T."/>
            <person name="Hostetler J."/>
            <person name="Johnson J."/>
            <person name="Jones K."/>
            <person name="Koo H.L."/>
            <person name="Larkin C."/>
            <person name="Pai G."/>
            <person name="Peterson J."/>
            <person name="Khalak H.G."/>
            <person name="Salzberg S."/>
            <person name="Simpson A.J."/>
            <person name="Tallon L."/>
            <person name="Van Aken S."/>
            <person name="Wanless D."/>
            <person name="White O."/>
            <person name="Wortman J."/>
            <person name="Fraser C.M."/>
            <person name="El-Sayed N.M.A."/>
        </authorList>
    </citation>
    <scope>NUCLEOTIDE SEQUENCE</scope>
    <source>
        <strain evidence="3">927/4 GUTat10.1</strain>
    </source>
</reference>
<evidence type="ECO:0000313" key="4">
    <source>
        <dbReference type="Proteomes" id="UP000008524"/>
    </source>
</evidence>
<reference evidence="2" key="1">
    <citation type="submission" date="2000-10" db="EMBL/GenBank/DDBJ databases">
        <authorList>
            <person name="El-Sayed N.M."/>
            <person name="Khalak H."/>
            <person name="Adams M.D."/>
        </authorList>
    </citation>
    <scope>NUCLEOTIDE SEQUENCE</scope>
    <source>
        <strain evidence="2">GUTat10.1</strain>
    </source>
</reference>
<proteinExistence type="predicted"/>
<dbReference type="VEuPathDB" id="TriTrypDB:Tb927.6.2800"/>
<gene>
    <name evidence="3" type="primary">Tb06.5F5.320</name>
    <name evidence="2" type="ORF">Tb927.6.2800</name>
</gene>
<dbReference type="EMBL" id="AC084047">
    <property type="protein sequence ID" value="AAX80983.1"/>
    <property type="molecule type" value="Genomic_DNA"/>
</dbReference>
<reference evidence="2" key="4">
    <citation type="submission" date="2005-04" db="EMBL/GenBank/DDBJ databases">
        <title>.</title>
        <authorList>
            <person name="Ghedin E."/>
            <person name="Blandin G."/>
            <person name="Bartholomeu D."/>
            <person name="Caler E."/>
            <person name="Haas B."/>
            <person name="Hannick L."/>
            <person name="Shallom J."/>
            <person name="Hou L."/>
            <person name="Djikeng A."/>
            <person name="Feldblyum T."/>
            <person name="Hostetler J."/>
            <person name="Johnson J."/>
            <person name="Jones K."/>
            <person name="Koo H.L."/>
            <person name="Larkin C."/>
            <person name="Pai G."/>
            <person name="Peterson J."/>
            <person name="Khalak H.G."/>
            <person name="Salzberg S."/>
            <person name="Simpson A.J."/>
            <person name="Tallon L."/>
            <person name="Van Aken S."/>
            <person name="Wanless D."/>
            <person name="White O."/>
            <person name="Wortman J."/>
            <person name="Fraser C.M."/>
            <person name="El-Sayed N.M.A."/>
        </authorList>
    </citation>
    <scope>NUCLEOTIDE SEQUENCE</scope>
    <source>
        <strain evidence="2">GUTat10.1</strain>
    </source>
</reference>
<dbReference type="AlphaFoldDB" id="Q583Q4"/>
<dbReference type="GO" id="GO:0005654">
    <property type="term" value="C:nucleoplasm"/>
    <property type="evidence" value="ECO:0006056"/>
    <property type="project" value="Others"/>
</dbReference>
<evidence type="ECO:0000313" key="3">
    <source>
        <dbReference type="EMBL" id="AAZ11842.1"/>
    </source>
</evidence>
<dbReference type="InParanoid" id="Q583Q4"/>
<accession>D6XI13</accession>
<sequence length="880" mass="96854">MSARNKMGLEQAGSAVPSSTSGYVSTSRHSKTSESRRSGDRQVVRGMDSVRSFFSRNCKPAEVNKPSSCRRRALQTSLPVEGGNTTRGEIVAKSLDSWITKRPASASASHEVPAKVPDKRRFIRLSQSSLSSIMTDQSLVTQPLLDTPEGYDHTAGLRVESESGDLVSACTQRPVKNSHCVSPSLRCSNVGEPHLSISKQLTDDKCRIGKHNGSTKYMNNVVSSLPISIYSSPETFSCSNEATQQSNGKEGKVKAEKRPRPQMSPGQHTSMCSADQNQMAVSNDREMDERERLGTEPSNKLELPRGVLGIEGILSFEENPALARADFNVGLRVLVQREGEWLFATVVSREENGYVDVCLEGNGTTIRSTTSNLRVDEAKTGSSTERKISSGKDEKCAPLVSSPKQTNLEVIGMSEATSPNLTAPEKTQTGPCEEVSSKRVHPSVILMYVSPTVGERLGKDALHVLRNLTKSGTTLVDSPQKLQGASQRIMSAKEQYGVPQQCGKHLWGICFVLVSGTAEHYAREVRIIDEAHAVGISAVSLKWLERLHNEGSWNASSVSLPYPEELMDQNDGGVFRCSLLREAERTLRQHLVYIPIADPDIENLIELSGGKVTRTLPPNKQNCPGPSDPHWIYVKDGNQNPLRTSHPSIKTLSLERLRKRIHSYFATLPSSFSGQDDCTCFDVKADGTLVDKCLKTQDDENTASDGETAATKMGGEEHDFTLFARPCDYPTREEPKILPGEDYYFRLPRGDDREGQINQAFPVAMGRVLNVNGSSAHGRTVTMQLYRITRVYHVQDPQTGSITSRQCVCLGPETVSVMESDLIFDTGPFVFPLEAMQHLYILEQQQDCRDGASAGPPASPWNSQFSTMAPRPTQFRHRYS</sequence>
<feature type="region of interest" description="Disordered" evidence="1">
    <location>
        <begin position="849"/>
        <end position="880"/>
    </location>
</feature>
<feature type="compositionally biased region" description="Basic and acidic residues" evidence="1">
    <location>
        <begin position="380"/>
        <end position="396"/>
    </location>
</feature>
<feature type="region of interest" description="Disordered" evidence="1">
    <location>
        <begin position="380"/>
        <end position="399"/>
    </location>
</feature>
<name>Q583Q4_TRYB2</name>